<proteinExistence type="predicted"/>
<keyword evidence="1" id="KW-0732">Signal</keyword>
<accession>A0AAU8MU52</accession>
<dbReference type="RefSeq" id="WP_363799495.1">
    <property type="nucleotide sequence ID" value="NZ_CP159925.1"/>
</dbReference>
<feature type="signal peptide" evidence="1">
    <location>
        <begin position="1"/>
        <end position="23"/>
    </location>
</feature>
<evidence type="ECO:0000256" key="1">
    <source>
        <dbReference type="SAM" id="SignalP"/>
    </source>
</evidence>
<dbReference type="AlphaFoldDB" id="A0AAU8MU52"/>
<dbReference type="EMBL" id="CP159925">
    <property type="protein sequence ID" value="XCO76105.1"/>
    <property type="molecule type" value="Genomic_DNA"/>
</dbReference>
<sequence length="135" mass="13760">MNRSIRTALAAAMLVAVCGAAQAGLKSNVPVTVENNPQGHAFRAYGMAGTARNSADGNQVIGCGISAVGTGSAGAVCEAQNSGGRYVRCITYNAAMVSAAQAVEADSYIEFTFDTQENCTSIYVANSSSNAVKQP</sequence>
<evidence type="ECO:0000313" key="2">
    <source>
        <dbReference type="EMBL" id="XCO76105.1"/>
    </source>
</evidence>
<feature type="chain" id="PRO_5043381057" evidence="1">
    <location>
        <begin position="24"/>
        <end position="135"/>
    </location>
</feature>
<organism evidence="2">
    <name type="scientific">Lysobacter firmicutimachus</name>
    <dbReference type="NCBI Taxonomy" id="1792846"/>
    <lineage>
        <taxon>Bacteria</taxon>
        <taxon>Pseudomonadati</taxon>
        <taxon>Pseudomonadota</taxon>
        <taxon>Gammaproteobacteria</taxon>
        <taxon>Lysobacterales</taxon>
        <taxon>Lysobacteraceae</taxon>
        <taxon>Lysobacter</taxon>
    </lineage>
</organism>
<gene>
    <name evidence="2" type="ORF">ABU614_04770</name>
</gene>
<name>A0AAU8MU52_9GAMM</name>
<protein>
    <submittedName>
        <fullName evidence="2">Uncharacterized protein</fullName>
    </submittedName>
</protein>
<reference evidence="2" key="1">
    <citation type="submission" date="2024-06" db="EMBL/GenBank/DDBJ databases">
        <authorList>
            <person name="Li S."/>
        </authorList>
    </citation>
    <scope>NUCLEOTIDE SEQUENCE</scope>
    <source>
        <strain evidence="2">SR10</strain>
    </source>
</reference>